<keyword evidence="1" id="KW-0812">Transmembrane</keyword>
<accession>A0AAW8CLY7</accession>
<feature type="transmembrane region" description="Helical" evidence="1">
    <location>
        <begin position="12"/>
        <end position="40"/>
    </location>
</feature>
<protein>
    <submittedName>
        <fullName evidence="2">Uncharacterized protein</fullName>
    </submittedName>
</protein>
<reference evidence="2" key="1">
    <citation type="journal article" date="2023" name="Front. Microbiol.">
        <title>Phylogeography and host specificity of Pasteurellaceae pathogenic to sea-farmed fish in the north-east Atlantic.</title>
        <authorList>
            <person name="Gulla S."/>
            <person name="Colquhoun D.J."/>
            <person name="Olsen A.B."/>
            <person name="Spilsberg B."/>
            <person name="Lagesen K."/>
            <person name="Aakesson C.P."/>
            <person name="Strom S."/>
            <person name="Manji F."/>
            <person name="Birkbeck T.H."/>
            <person name="Nilsen H.K."/>
        </authorList>
    </citation>
    <scope>NUCLEOTIDE SEQUENCE</scope>
    <source>
        <strain evidence="2">VIB1234</strain>
    </source>
</reference>
<comment type="caution">
    <text evidence="2">The sequence shown here is derived from an EMBL/GenBank/DDBJ whole genome shotgun (WGS) entry which is preliminary data.</text>
</comment>
<dbReference type="AlphaFoldDB" id="A0AAW8CLY7"/>
<organism evidence="2 3">
    <name type="scientific">Pasteurella atlantica</name>
    <dbReference type="NCBI Taxonomy" id="2827233"/>
    <lineage>
        <taxon>Bacteria</taxon>
        <taxon>Pseudomonadati</taxon>
        <taxon>Pseudomonadota</taxon>
        <taxon>Gammaproteobacteria</taxon>
        <taxon>Pasteurellales</taxon>
        <taxon>Pasteurellaceae</taxon>
        <taxon>Pasteurella</taxon>
    </lineage>
</organism>
<evidence type="ECO:0000313" key="2">
    <source>
        <dbReference type="EMBL" id="MDP8187673.1"/>
    </source>
</evidence>
<gene>
    <name evidence="2" type="ORF">QJU78_07820</name>
</gene>
<sequence>MPEDLKKLFSNIFAICSAVILSICFLPIIFIIGLISYGFLSKYWGAIETFEYFHNEHSKIVALLKNNENNKIEPLLSYRFKEPHLDDEYFACYVDFFRVPENIVLENLLTTTLKEIKLGEVEKKFPNWIFGESCIGYAAIGNNIETSWLLPPFKYVKDMKWKYFYEDPDILVKGSMKYIDVGKLASNNISRLFASSYGQNSYRGLAYYPKQNIIRVVTGCEMATDNCGNN</sequence>
<dbReference type="EMBL" id="JASAYJ010000016">
    <property type="protein sequence ID" value="MDP8187673.1"/>
    <property type="molecule type" value="Genomic_DNA"/>
</dbReference>
<proteinExistence type="predicted"/>
<name>A0AAW8CLY7_9PAST</name>
<dbReference type="Proteomes" id="UP001230466">
    <property type="component" value="Unassembled WGS sequence"/>
</dbReference>
<keyword evidence="1" id="KW-1133">Transmembrane helix</keyword>
<evidence type="ECO:0000313" key="3">
    <source>
        <dbReference type="Proteomes" id="UP001230466"/>
    </source>
</evidence>
<dbReference type="RefSeq" id="WP_211598454.1">
    <property type="nucleotide sequence ID" value="NZ_JAGRQI010000015.1"/>
</dbReference>
<evidence type="ECO:0000256" key="1">
    <source>
        <dbReference type="SAM" id="Phobius"/>
    </source>
</evidence>
<keyword evidence="1" id="KW-0472">Membrane</keyword>